<dbReference type="Pfam" id="PF23635">
    <property type="entry name" value="Beta-prop_AT5G49610-like"/>
    <property type="match status" value="1"/>
</dbReference>
<dbReference type="Gene3D" id="1.20.1280.50">
    <property type="match status" value="1"/>
</dbReference>
<comment type="caution">
    <text evidence="3">The sequence shown here is derived from an EMBL/GenBank/DDBJ whole genome shotgun (WGS) entry which is preliminary data.</text>
</comment>
<dbReference type="Pfam" id="PF00646">
    <property type="entry name" value="F-box"/>
    <property type="match status" value="1"/>
</dbReference>
<dbReference type="OrthoDB" id="690324at2759"/>
<dbReference type="InterPro" id="IPR056594">
    <property type="entry name" value="AT5G49610-like_b-prop"/>
</dbReference>
<reference evidence="3 4" key="1">
    <citation type="journal article" date="2019" name="Sci. Rep.">
        <title>A high-quality genome of Eragrostis curvula grass provides insights into Poaceae evolution and supports new strategies to enhance forage quality.</title>
        <authorList>
            <person name="Carballo J."/>
            <person name="Santos B.A.C.M."/>
            <person name="Zappacosta D."/>
            <person name="Garbus I."/>
            <person name="Selva J.P."/>
            <person name="Gallo C.A."/>
            <person name="Diaz A."/>
            <person name="Albertini E."/>
            <person name="Caccamo M."/>
            <person name="Echenique V."/>
        </authorList>
    </citation>
    <scope>NUCLEOTIDE SEQUENCE [LARGE SCALE GENOMIC DNA]</scope>
    <source>
        <strain evidence="4">cv. Victoria</strain>
        <tissue evidence="3">Leaf</tissue>
    </source>
</reference>
<dbReference type="InterPro" id="IPR001810">
    <property type="entry name" value="F-box_dom"/>
</dbReference>
<name>A0A5J9VYQ1_9POAL</name>
<dbReference type="Proteomes" id="UP000324897">
    <property type="component" value="Chromosome 4"/>
</dbReference>
<dbReference type="EMBL" id="RWGY01000007">
    <property type="protein sequence ID" value="TVU40726.1"/>
    <property type="molecule type" value="Genomic_DNA"/>
</dbReference>
<sequence>MEDIVKEILLRLPPEEPAYLIHAALVCKSWRRVLSDAGFPRRYREFHRTPPLLGYFLNLSYNAPGTVPRFVPTTSAASPFTPPVFAHWWALDCRHGRVLIRTFDTRGLIVWDPVTGDQHQLLGQTHLNTDDTGAVLCAVDGCDHLGCHGGPFRVVLVRKSYTGMSARVYSSETLEWSSQACIDSVNLYGKPRVNPSLLIKDALYFTLEPGFRVLKYDLSRHSLSVIKAPRGIQTMMVEYNQDGGLGFLAVLDDNLCMLSRFSSTADGMTGWILQWALELAPLFPDHHSSSPREVVGLVEGTDKTFINSNGGMFAVDLKSRQAKKVGDEEAMYNVLSFTSFYIPDLAKGRPSLP</sequence>
<dbReference type="PANTHER" id="PTHR32133">
    <property type="entry name" value="OS07G0120400 PROTEIN"/>
    <property type="match status" value="1"/>
</dbReference>
<feature type="non-terminal residue" evidence="3">
    <location>
        <position position="1"/>
    </location>
</feature>
<evidence type="ECO:0000313" key="4">
    <source>
        <dbReference type="Proteomes" id="UP000324897"/>
    </source>
</evidence>
<dbReference type="PANTHER" id="PTHR32133:SF327">
    <property type="entry name" value="F-BOX DOMAIN-CONTAINING PROTEIN"/>
    <property type="match status" value="1"/>
</dbReference>
<protein>
    <submittedName>
        <fullName evidence="3">Uncharacterized protein</fullName>
    </submittedName>
</protein>
<accession>A0A5J9VYQ1</accession>
<organism evidence="3 4">
    <name type="scientific">Eragrostis curvula</name>
    <name type="common">weeping love grass</name>
    <dbReference type="NCBI Taxonomy" id="38414"/>
    <lineage>
        <taxon>Eukaryota</taxon>
        <taxon>Viridiplantae</taxon>
        <taxon>Streptophyta</taxon>
        <taxon>Embryophyta</taxon>
        <taxon>Tracheophyta</taxon>
        <taxon>Spermatophyta</taxon>
        <taxon>Magnoliopsida</taxon>
        <taxon>Liliopsida</taxon>
        <taxon>Poales</taxon>
        <taxon>Poaceae</taxon>
        <taxon>PACMAD clade</taxon>
        <taxon>Chloridoideae</taxon>
        <taxon>Eragrostideae</taxon>
        <taxon>Eragrostidinae</taxon>
        <taxon>Eragrostis</taxon>
    </lineage>
</organism>
<dbReference type="SUPFAM" id="SSF81383">
    <property type="entry name" value="F-box domain"/>
    <property type="match status" value="1"/>
</dbReference>
<evidence type="ECO:0000313" key="3">
    <source>
        <dbReference type="EMBL" id="TVU40726.1"/>
    </source>
</evidence>
<keyword evidence="4" id="KW-1185">Reference proteome</keyword>
<dbReference type="InterPro" id="IPR036047">
    <property type="entry name" value="F-box-like_dom_sf"/>
</dbReference>
<dbReference type="AlphaFoldDB" id="A0A5J9VYQ1"/>
<proteinExistence type="predicted"/>
<dbReference type="Gramene" id="TVU40726">
    <property type="protein sequence ID" value="TVU40726"/>
    <property type="gene ID" value="EJB05_14199"/>
</dbReference>
<evidence type="ECO:0000259" key="2">
    <source>
        <dbReference type="Pfam" id="PF23635"/>
    </source>
</evidence>
<feature type="domain" description="F-box" evidence="1">
    <location>
        <begin position="2"/>
        <end position="39"/>
    </location>
</feature>
<feature type="domain" description="F-box protein AT5G49610-like beta-propeller" evidence="2">
    <location>
        <begin position="91"/>
        <end position="329"/>
    </location>
</feature>
<evidence type="ECO:0000259" key="1">
    <source>
        <dbReference type="Pfam" id="PF00646"/>
    </source>
</evidence>
<gene>
    <name evidence="3" type="ORF">EJB05_14199</name>
</gene>